<sequence length="509" mass="56997">MALISVDILVQGLWVALPMLILYPILVALYNITLHPLASFSGPIFWGASRLPYMYSTWTGWQHTDVQKLHSRYGSIVRIAPDELSFADPAAWDMYSNRGDSLAFPKSPVWHAPQPNRPISVLNVLDARLHAKMRKKMDGAFTEKAVGNQEGIVQGYVDLLIERLTGKAKSAGGEKVVINMIPWITFTAIDIIGDLAFGESFGCLERGVMSDWLDFVLNTLRAATLIATLRHYTWITAVLERLIPPGIMKIADDHYNVVVEKVDRRLKLETPRPDFTSEWQKDGKEKGDMLTKEEVYGNSFAISIAGSETVTTVLSGILNRVVKAPNTLALLTAEVRARFVAKDEITFAALKELPYLNAVIWEGFRTCNPVPVGLIRVTPMEGGNVCGYYIPRNTTVNLSILAMSFSPSLFHDPQSFHPERWLPEALNDPSSPFYTDIRTAVQPFSIGPRSCIGRPLALGELRLVLARLVWAFDIQEANTEAGKLVWERQRCFSVIERKAFEVQLKLRNP</sequence>
<gene>
    <name evidence="7" type="ORF">P154DRAFT_575127</name>
</gene>
<evidence type="ECO:0000313" key="7">
    <source>
        <dbReference type="EMBL" id="KAF2001405.1"/>
    </source>
</evidence>
<feature type="binding site" description="axial binding residue" evidence="4">
    <location>
        <position position="451"/>
    </location>
    <ligand>
        <name>heme</name>
        <dbReference type="ChEBI" id="CHEBI:30413"/>
    </ligand>
    <ligandPart>
        <name>Fe</name>
        <dbReference type="ChEBI" id="CHEBI:18248"/>
    </ligandPart>
</feature>
<dbReference type="InterPro" id="IPR050121">
    <property type="entry name" value="Cytochrome_P450_monoxygenase"/>
</dbReference>
<organism evidence="7 8">
    <name type="scientific">Amniculicola lignicola CBS 123094</name>
    <dbReference type="NCBI Taxonomy" id="1392246"/>
    <lineage>
        <taxon>Eukaryota</taxon>
        <taxon>Fungi</taxon>
        <taxon>Dikarya</taxon>
        <taxon>Ascomycota</taxon>
        <taxon>Pezizomycotina</taxon>
        <taxon>Dothideomycetes</taxon>
        <taxon>Pleosporomycetidae</taxon>
        <taxon>Pleosporales</taxon>
        <taxon>Amniculicolaceae</taxon>
        <taxon>Amniculicola</taxon>
    </lineage>
</organism>
<dbReference type="PANTHER" id="PTHR24305:SF199">
    <property type="entry name" value="P450, PUTATIVE (EUROFUNG)-RELATED"/>
    <property type="match status" value="1"/>
</dbReference>
<comment type="cofactor">
    <cofactor evidence="1 4">
        <name>heme</name>
        <dbReference type="ChEBI" id="CHEBI:30413"/>
    </cofactor>
</comment>
<dbReference type="CDD" id="cd11058">
    <property type="entry name" value="CYP60B-like"/>
    <property type="match status" value="1"/>
</dbReference>
<dbReference type="InterPro" id="IPR002401">
    <property type="entry name" value="Cyt_P450_E_grp-I"/>
</dbReference>
<dbReference type="GO" id="GO:0005506">
    <property type="term" value="F:iron ion binding"/>
    <property type="evidence" value="ECO:0007669"/>
    <property type="project" value="InterPro"/>
</dbReference>
<dbReference type="SUPFAM" id="SSF48264">
    <property type="entry name" value="Cytochrome P450"/>
    <property type="match status" value="1"/>
</dbReference>
<keyword evidence="6" id="KW-1133">Transmembrane helix</keyword>
<dbReference type="GO" id="GO:0004497">
    <property type="term" value="F:monooxygenase activity"/>
    <property type="evidence" value="ECO:0007669"/>
    <property type="project" value="UniProtKB-KW"/>
</dbReference>
<proteinExistence type="inferred from homology"/>
<evidence type="ECO:0000256" key="1">
    <source>
        <dbReference type="ARBA" id="ARBA00001971"/>
    </source>
</evidence>
<dbReference type="PRINTS" id="PR00385">
    <property type="entry name" value="P450"/>
</dbReference>
<name>A0A6A5WQP5_9PLEO</name>
<dbReference type="Pfam" id="PF00067">
    <property type="entry name" value="p450"/>
    <property type="match status" value="1"/>
</dbReference>
<evidence type="ECO:0000313" key="8">
    <source>
        <dbReference type="Proteomes" id="UP000799779"/>
    </source>
</evidence>
<keyword evidence="6" id="KW-0812">Transmembrane</keyword>
<dbReference type="EMBL" id="ML977583">
    <property type="protein sequence ID" value="KAF2001405.1"/>
    <property type="molecule type" value="Genomic_DNA"/>
</dbReference>
<keyword evidence="5" id="KW-0503">Monooxygenase</keyword>
<dbReference type="Gene3D" id="1.10.630.10">
    <property type="entry name" value="Cytochrome P450"/>
    <property type="match status" value="1"/>
</dbReference>
<evidence type="ECO:0000256" key="6">
    <source>
        <dbReference type="SAM" id="Phobius"/>
    </source>
</evidence>
<keyword evidence="3 4" id="KW-0408">Iron</keyword>
<keyword evidence="4 5" id="KW-0349">Heme</keyword>
<dbReference type="Proteomes" id="UP000799779">
    <property type="component" value="Unassembled WGS sequence"/>
</dbReference>
<dbReference type="InterPro" id="IPR001128">
    <property type="entry name" value="Cyt_P450"/>
</dbReference>
<reference evidence="7" key="1">
    <citation type="journal article" date="2020" name="Stud. Mycol.">
        <title>101 Dothideomycetes genomes: a test case for predicting lifestyles and emergence of pathogens.</title>
        <authorList>
            <person name="Haridas S."/>
            <person name="Albert R."/>
            <person name="Binder M."/>
            <person name="Bloem J."/>
            <person name="Labutti K."/>
            <person name="Salamov A."/>
            <person name="Andreopoulos B."/>
            <person name="Baker S."/>
            <person name="Barry K."/>
            <person name="Bills G."/>
            <person name="Bluhm B."/>
            <person name="Cannon C."/>
            <person name="Castanera R."/>
            <person name="Culley D."/>
            <person name="Daum C."/>
            <person name="Ezra D."/>
            <person name="Gonzalez J."/>
            <person name="Henrissat B."/>
            <person name="Kuo A."/>
            <person name="Liang C."/>
            <person name="Lipzen A."/>
            <person name="Lutzoni F."/>
            <person name="Magnuson J."/>
            <person name="Mondo S."/>
            <person name="Nolan M."/>
            <person name="Ohm R."/>
            <person name="Pangilinan J."/>
            <person name="Park H.-J."/>
            <person name="Ramirez L."/>
            <person name="Alfaro M."/>
            <person name="Sun H."/>
            <person name="Tritt A."/>
            <person name="Yoshinaga Y."/>
            <person name="Zwiers L.-H."/>
            <person name="Turgeon B."/>
            <person name="Goodwin S."/>
            <person name="Spatafora J."/>
            <person name="Crous P."/>
            <person name="Grigoriev I."/>
        </authorList>
    </citation>
    <scope>NUCLEOTIDE SEQUENCE</scope>
    <source>
        <strain evidence="7">CBS 123094</strain>
    </source>
</reference>
<dbReference type="GO" id="GO:0016705">
    <property type="term" value="F:oxidoreductase activity, acting on paired donors, with incorporation or reduction of molecular oxygen"/>
    <property type="evidence" value="ECO:0007669"/>
    <property type="project" value="InterPro"/>
</dbReference>
<keyword evidence="5" id="KW-0560">Oxidoreductase</keyword>
<feature type="transmembrane region" description="Helical" evidence="6">
    <location>
        <begin position="12"/>
        <end position="32"/>
    </location>
</feature>
<evidence type="ECO:0000256" key="3">
    <source>
        <dbReference type="ARBA" id="ARBA00023004"/>
    </source>
</evidence>
<protein>
    <submittedName>
        <fullName evidence="7">Cytochrome P450</fullName>
    </submittedName>
</protein>
<dbReference type="AlphaFoldDB" id="A0A6A5WQP5"/>
<dbReference type="GO" id="GO:0020037">
    <property type="term" value="F:heme binding"/>
    <property type="evidence" value="ECO:0007669"/>
    <property type="project" value="InterPro"/>
</dbReference>
<dbReference type="PROSITE" id="PS00086">
    <property type="entry name" value="CYTOCHROME_P450"/>
    <property type="match status" value="1"/>
</dbReference>
<keyword evidence="8" id="KW-1185">Reference proteome</keyword>
<dbReference type="PRINTS" id="PR00463">
    <property type="entry name" value="EP450I"/>
</dbReference>
<evidence type="ECO:0000256" key="5">
    <source>
        <dbReference type="RuleBase" id="RU000461"/>
    </source>
</evidence>
<dbReference type="PANTHER" id="PTHR24305">
    <property type="entry name" value="CYTOCHROME P450"/>
    <property type="match status" value="1"/>
</dbReference>
<dbReference type="InterPro" id="IPR036396">
    <property type="entry name" value="Cyt_P450_sf"/>
</dbReference>
<keyword evidence="2 4" id="KW-0479">Metal-binding</keyword>
<dbReference type="OrthoDB" id="1470350at2759"/>
<evidence type="ECO:0000256" key="4">
    <source>
        <dbReference type="PIRSR" id="PIRSR602401-1"/>
    </source>
</evidence>
<accession>A0A6A5WQP5</accession>
<keyword evidence="6" id="KW-0472">Membrane</keyword>
<dbReference type="InterPro" id="IPR017972">
    <property type="entry name" value="Cyt_P450_CS"/>
</dbReference>
<evidence type="ECO:0000256" key="2">
    <source>
        <dbReference type="ARBA" id="ARBA00022723"/>
    </source>
</evidence>
<comment type="similarity">
    <text evidence="5">Belongs to the cytochrome P450 family.</text>
</comment>